<dbReference type="InterPro" id="IPR025668">
    <property type="entry name" value="Tnp_DDE_dom"/>
</dbReference>
<reference evidence="2" key="1">
    <citation type="submission" date="2020-08" db="EMBL/GenBank/DDBJ databases">
        <title>Genome public.</title>
        <authorList>
            <person name="Liu C."/>
            <person name="Sun Q."/>
        </authorList>
    </citation>
    <scope>NUCLEOTIDE SEQUENCE</scope>
    <source>
        <strain evidence="2">BX15</strain>
    </source>
</reference>
<gene>
    <name evidence="2" type="ORF">H8Z83_09810</name>
</gene>
<feature type="domain" description="Transposase DDE" evidence="1">
    <location>
        <begin position="46"/>
        <end position="165"/>
    </location>
</feature>
<dbReference type="EMBL" id="JACOQI010000008">
    <property type="protein sequence ID" value="MBC5770613.1"/>
    <property type="molecule type" value="Genomic_DNA"/>
</dbReference>
<dbReference type="PANTHER" id="PTHR33408">
    <property type="entry name" value="TRANSPOSASE"/>
    <property type="match status" value="1"/>
</dbReference>
<evidence type="ECO:0000313" key="2">
    <source>
        <dbReference type="EMBL" id="MBC5770613.1"/>
    </source>
</evidence>
<protein>
    <submittedName>
        <fullName evidence="2">Transposase</fullName>
    </submittedName>
</protein>
<sequence length="192" mass="23010">MYSAIPLHIRSSKGKGSPHLRYRPQTMKNGHEWWKYVYDEFYNCVICPEYQPLKYSTTNRDGYREYKSDPNICAACPTRERCTHSRDCIKTVQRHIWKDYEELADDARYTPAYAQLYKCRKETIERVFADAKEKHAMRYTQYRGLAQVTNWVKLKFVAMNLKKLATWKWRDLLSSFRFAVFSLIYVRDPVCS</sequence>
<keyword evidence="3" id="KW-1185">Reference proteome</keyword>
<dbReference type="AlphaFoldDB" id="A0A923MHW4"/>
<name>A0A923MHW4_9FIRM</name>
<accession>A0A923MHW4</accession>
<organism evidence="2 3">
    <name type="scientific">Dysosmobacter segnis</name>
    <dbReference type="NCBI Taxonomy" id="2763042"/>
    <lineage>
        <taxon>Bacteria</taxon>
        <taxon>Bacillati</taxon>
        <taxon>Bacillota</taxon>
        <taxon>Clostridia</taxon>
        <taxon>Eubacteriales</taxon>
        <taxon>Oscillospiraceae</taxon>
        <taxon>Dysosmobacter</taxon>
    </lineage>
</organism>
<dbReference type="PANTHER" id="PTHR33408:SF2">
    <property type="entry name" value="TRANSPOSASE DDE DOMAIN-CONTAINING PROTEIN"/>
    <property type="match status" value="1"/>
</dbReference>
<dbReference type="Proteomes" id="UP000620327">
    <property type="component" value="Unassembled WGS sequence"/>
</dbReference>
<evidence type="ECO:0000313" key="3">
    <source>
        <dbReference type="Proteomes" id="UP000620327"/>
    </source>
</evidence>
<dbReference type="Pfam" id="PF13751">
    <property type="entry name" value="DDE_Tnp_1_6"/>
    <property type="match status" value="1"/>
</dbReference>
<evidence type="ECO:0000259" key="1">
    <source>
        <dbReference type="Pfam" id="PF13751"/>
    </source>
</evidence>
<comment type="caution">
    <text evidence="2">The sequence shown here is derived from an EMBL/GenBank/DDBJ whole genome shotgun (WGS) entry which is preliminary data.</text>
</comment>
<proteinExistence type="predicted"/>